<organism evidence="4 5">
    <name type="scientific">Panagrellus redivivus</name>
    <name type="common">Microworm</name>
    <dbReference type="NCBI Taxonomy" id="6233"/>
    <lineage>
        <taxon>Eukaryota</taxon>
        <taxon>Metazoa</taxon>
        <taxon>Ecdysozoa</taxon>
        <taxon>Nematoda</taxon>
        <taxon>Chromadorea</taxon>
        <taxon>Rhabditida</taxon>
        <taxon>Tylenchina</taxon>
        <taxon>Panagrolaimomorpha</taxon>
        <taxon>Panagrolaimoidea</taxon>
        <taxon>Panagrolaimidae</taxon>
        <taxon>Panagrellus</taxon>
    </lineage>
</organism>
<name>A0A7E4UT31_PANRE</name>
<evidence type="ECO:0000256" key="3">
    <source>
        <dbReference type="SAM" id="SignalP"/>
    </source>
</evidence>
<feature type="chain" id="PRO_5028889097" evidence="3">
    <location>
        <begin position="24"/>
        <end position="299"/>
    </location>
</feature>
<dbReference type="AlphaFoldDB" id="A0A7E4UT31"/>
<keyword evidence="4" id="KW-1185">Reference proteome</keyword>
<feature type="signal peptide" evidence="3">
    <location>
        <begin position="1"/>
        <end position="23"/>
    </location>
</feature>
<dbReference type="Proteomes" id="UP000492821">
    <property type="component" value="Unassembled WGS sequence"/>
</dbReference>
<evidence type="ECO:0000256" key="1">
    <source>
        <dbReference type="SAM" id="MobiDB-lite"/>
    </source>
</evidence>
<reference evidence="4" key="1">
    <citation type="journal article" date="2013" name="Genetics">
        <title>The draft genome and transcriptome of Panagrellus redivivus are shaped by the harsh demands of a free-living lifestyle.</title>
        <authorList>
            <person name="Srinivasan J."/>
            <person name="Dillman A.R."/>
            <person name="Macchietto M.G."/>
            <person name="Heikkinen L."/>
            <person name="Lakso M."/>
            <person name="Fracchia K.M."/>
            <person name="Antoshechkin I."/>
            <person name="Mortazavi A."/>
            <person name="Wong G."/>
            <person name="Sternberg P.W."/>
        </authorList>
    </citation>
    <scope>NUCLEOTIDE SEQUENCE [LARGE SCALE GENOMIC DNA]</scope>
    <source>
        <strain evidence="4">MT8872</strain>
    </source>
</reference>
<evidence type="ECO:0000256" key="2">
    <source>
        <dbReference type="SAM" id="Phobius"/>
    </source>
</evidence>
<keyword evidence="2" id="KW-0472">Membrane</keyword>
<accession>A0A7E4UT31</accession>
<protein>
    <submittedName>
        <fullName evidence="5">Copper transporter</fullName>
    </submittedName>
</protein>
<feature type="region of interest" description="Disordered" evidence="1">
    <location>
        <begin position="253"/>
        <end position="299"/>
    </location>
</feature>
<dbReference type="WBParaSite" id="Pan_g12507.t1">
    <property type="protein sequence ID" value="Pan_g12507.t1"/>
    <property type="gene ID" value="Pan_g12507"/>
</dbReference>
<keyword evidence="2" id="KW-1133">Transmembrane helix</keyword>
<sequence>MAPLYSIFLACLLAYAVPRKGRADCLGPADVGILDLRVRSKPNATFPMGLPVFYDDVEFRCKQCPAGFNDVIAAIEDVIGPHVAGGAVNRLQGMIDGYCCEEEVVKQIAVVEAKKEKTAAPAVVPEVRNEVFAPPSAPLGFPAMTLRELLAGHRSQKDVPETCSTTPSIEEVFADDIARADETIYEVAIAQPLARKVRGIEVLLRFVRAFSQFLLRLWCAIAIFTILTLYTMYIYICAVLVFYGNGHAIFEGQRRRERSTTTGTMTENYDADDEQTRSSVEGASSELDVTMDDISQSHA</sequence>
<keyword evidence="2" id="KW-0812">Transmembrane</keyword>
<keyword evidence="3" id="KW-0732">Signal</keyword>
<evidence type="ECO:0000313" key="5">
    <source>
        <dbReference type="WBParaSite" id="Pan_g12507.t1"/>
    </source>
</evidence>
<evidence type="ECO:0000313" key="4">
    <source>
        <dbReference type="Proteomes" id="UP000492821"/>
    </source>
</evidence>
<reference evidence="5" key="2">
    <citation type="submission" date="2020-10" db="UniProtKB">
        <authorList>
            <consortium name="WormBaseParasite"/>
        </authorList>
    </citation>
    <scope>IDENTIFICATION</scope>
</reference>
<feature type="transmembrane region" description="Helical" evidence="2">
    <location>
        <begin position="213"/>
        <end position="246"/>
    </location>
</feature>
<proteinExistence type="predicted"/>